<keyword evidence="1" id="KW-0963">Cytoplasm</keyword>
<evidence type="ECO:0000256" key="2">
    <source>
        <dbReference type="ARBA" id="ARBA00022540"/>
    </source>
</evidence>
<evidence type="ECO:0000256" key="3">
    <source>
        <dbReference type="ARBA" id="ARBA00022917"/>
    </source>
</evidence>
<protein>
    <recommendedName>
        <fullName evidence="4">Eukaryotic translation initiation factor 3 30 kDa subunit</fullName>
    </recommendedName>
</protein>
<keyword evidence="2 6" id="KW-0396">Initiation factor</keyword>
<evidence type="ECO:0000313" key="7">
    <source>
        <dbReference type="Proteomes" id="UP001145021"/>
    </source>
</evidence>
<evidence type="ECO:0000256" key="4">
    <source>
        <dbReference type="ARBA" id="ARBA00029904"/>
    </source>
</evidence>
<dbReference type="EMBL" id="JANBOH010000306">
    <property type="protein sequence ID" value="KAJ1643013.1"/>
    <property type="molecule type" value="Genomic_DNA"/>
</dbReference>
<feature type="compositionally biased region" description="Low complexity" evidence="5">
    <location>
        <begin position="43"/>
        <end position="65"/>
    </location>
</feature>
<dbReference type="InterPro" id="IPR023194">
    <property type="entry name" value="eIF3-like_dom_sf"/>
</dbReference>
<accession>A0A9W8CIE5</accession>
<dbReference type="PANTHER" id="PTHR21681:SF0">
    <property type="entry name" value="EUKARYOTIC TRANSLATION INITIATION FACTOR 3 SUBUNIT J"/>
    <property type="match status" value="1"/>
</dbReference>
<dbReference type="InterPro" id="IPR013906">
    <property type="entry name" value="eIF3j"/>
</dbReference>
<organism evidence="6 7">
    <name type="scientific">Coemansia asiatica</name>
    <dbReference type="NCBI Taxonomy" id="1052880"/>
    <lineage>
        <taxon>Eukaryota</taxon>
        <taxon>Fungi</taxon>
        <taxon>Fungi incertae sedis</taxon>
        <taxon>Zoopagomycota</taxon>
        <taxon>Kickxellomycotina</taxon>
        <taxon>Kickxellomycetes</taxon>
        <taxon>Kickxellales</taxon>
        <taxon>Kickxellaceae</taxon>
        <taxon>Coemansia</taxon>
    </lineage>
</organism>
<dbReference type="AlphaFoldDB" id="A0A9W8CIE5"/>
<keyword evidence="7" id="KW-1185">Reference proteome</keyword>
<dbReference type="GO" id="GO:0003743">
    <property type="term" value="F:translation initiation factor activity"/>
    <property type="evidence" value="ECO:0007669"/>
    <property type="project" value="UniProtKB-KW"/>
</dbReference>
<gene>
    <name evidence="6" type="primary">HCR1</name>
    <name evidence="6" type="ORF">LPJ64_005168</name>
</gene>
<dbReference type="Gene3D" id="1.10.246.60">
    <property type="entry name" value="Eukaryotic translation initiation factor 3 like domains"/>
    <property type="match status" value="1"/>
</dbReference>
<evidence type="ECO:0000256" key="1">
    <source>
        <dbReference type="ARBA" id="ARBA00022490"/>
    </source>
</evidence>
<proteinExistence type="predicted"/>
<reference evidence="6" key="1">
    <citation type="submission" date="2022-07" db="EMBL/GenBank/DDBJ databases">
        <title>Phylogenomic reconstructions and comparative analyses of Kickxellomycotina fungi.</title>
        <authorList>
            <person name="Reynolds N.K."/>
            <person name="Stajich J.E."/>
            <person name="Barry K."/>
            <person name="Grigoriev I.V."/>
            <person name="Crous P."/>
            <person name="Smith M.E."/>
        </authorList>
    </citation>
    <scope>NUCLEOTIDE SEQUENCE</scope>
    <source>
        <strain evidence="6">NBRC 105413</strain>
    </source>
</reference>
<evidence type="ECO:0000256" key="5">
    <source>
        <dbReference type="SAM" id="MobiDB-lite"/>
    </source>
</evidence>
<feature type="compositionally biased region" description="Basic and acidic residues" evidence="5">
    <location>
        <begin position="180"/>
        <end position="190"/>
    </location>
</feature>
<dbReference type="PANTHER" id="PTHR21681">
    <property type="entry name" value="EUKARYOTIC TRANSLATION INITIATION FACTOR 3 SUBUNIT J"/>
    <property type="match status" value="1"/>
</dbReference>
<name>A0A9W8CIE5_9FUNG</name>
<dbReference type="Pfam" id="PF08597">
    <property type="entry name" value="eIF3_subunit"/>
    <property type="match status" value="1"/>
</dbReference>
<dbReference type="Proteomes" id="UP001145021">
    <property type="component" value="Unassembled WGS sequence"/>
</dbReference>
<dbReference type="GO" id="GO:0005852">
    <property type="term" value="C:eukaryotic translation initiation factor 3 complex"/>
    <property type="evidence" value="ECO:0007669"/>
    <property type="project" value="InterPro"/>
</dbReference>
<feature type="region of interest" description="Disordered" evidence="5">
    <location>
        <begin position="179"/>
        <end position="201"/>
    </location>
</feature>
<feature type="region of interest" description="Disordered" evidence="5">
    <location>
        <begin position="1"/>
        <end position="86"/>
    </location>
</feature>
<evidence type="ECO:0000313" key="6">
    <source>
        <dbReference type="EMBL" id="KAJ1643013.1"/>
    </source>
</evidence>
<feature type="compositionally biased region" description="Acidic residues" evidence="5">
    <location>
        <begin position="25"/>
        <end position="38"/>
    </location>
</feature>
<sequence>MEELHGRKKTWAEEEKDSDSSIPSEWDDSEEEESEEEEKLAPKAKAAPAATPKEKPAATATAAAASKKDVDDDDGENDAVSKKMRDLQLQQESDLVNAEELFSGLTVKDTKMKDVLTTINPKTQADFDEFQKALVQRIEKAQNSRYYNQFLEKLIRELSTPLKDIDVRKIASSLTTLANEKQRAAREATKPKKKNKKAAIVAPPKDEMDLVDYSNQDYDEFDDFM</sequence>
<comment type="caution">
    <text evidence="6">The sequence shown here is derived from an EMBL/GenBank/DDBJ whole genome shotgun (WGS) entry which is preliminary data.</text>
</comment>
<keyword evidence="3" id="KW-0648">Protein biosynthesis</keyword>